<feature type="transmembrane region" description="Helical" evidence="14">
    <location>
        <begin position="1383"/>
        <end position="1402"/>
    </location>
</feature>
<evidence type="ECO:0000256" key="12">
    <source>
        <dbReference type="ARBA" id="ARBA00023180"/>
    </source>
</evidence>
<feature type="transmembrane region" description="Helical" evidence="14">
    <location>
        <begin position="1323"/>
        <end position="1344"/>
    </location>
</feature>
<comment type="similarity">
    <text evidence="3">Belongs to the ABC transporter superfamily. ABCG family. PDR (TC 3.A.1.205) subfamily.</text>
</comment>
<evidence type="ECO:0000313" key="17">
    <source>
        <dbReference type="Proteomes" id="UP000481288"/>
    </source>
</evidence>
<dbReference type="InterPro" id="IPR034003">
    <property type="entry name" value="ABCG_PDR_2"/>
</dbReference>
<dbReference type="InterPro" id="IPR043926">
    <property type="entry name" value="ABCG_dom"/>
</dbReference>
<dbReference type="FunFam" id="3.40.50.300:FF:001601">
    <property type="entry name" value="ABC multidrug transporter"/>
    <property type="match status" value="1"/>
</dbReference>
<dbReference type="Pfam" id="PF06422">
    <property type="entry name" value="PDR_CDR"/>
    <property type="match status" value="1"/>
</dbReference>
<name>A0A7D8YY19_9HELO</name>
<keyword evidence="10 14" id="KW-1133">Transmembrane helix</keyword>
<feature type="transmembrane region" description="Helical" evidence="14">
    <location>
        <begin position="1206"/>
        <end position="1227"/>
    </location>
</feature>
<dbReference type="CDD" id="cd03232">
    <property type="entry name" value="ABCG_PDR_domain2"/>
    <property type="match status" value="1"/>
</dbReference>
<feature type="compositionally biased region" description="Basic and acidic residues" evidence="13">
    <location>
        <begin position="43"/>
        <end position="54"/>
    </location>
</feature>
<feature type="domain" description="ABC transporter" evidence="15">
    <location>
        <begin position="871"/>
        <end position="1114"/>
    </location>
</feature>
<feature type="transmembrane region" description="Helical" evidence="14">
    <location>
        <begin position="1239"/>
        <end position="1258"/>
    </location>
</feature>
<dbReference type="OrthoDB" id="245989at2759"/>
<evidence type="ECO:0000256" key="3">
    <source>
        <dbReference type="ARBA" id="ARBA00006012"/>
    </source>
</evidence>
<dbReference type="SMART" id="SM00382">
    <property type="entry name" value="AAA"/>
    <property type="match status" value="2"/>
</dbReference>
<keyword evidence="9" id="KW-0067">ATP-binding</keyword>
<feature type="region of interest" description="Disordered" evidence="13">
    <location>
        <begin position="828"/>
        <end position="847"/>
    </location>
</feature>
<dbReference type="GO" id="GO:0005886">
    <property type="term" value="C:plasma membrane"/>
    <property type="evidence" value="ECO:0007669"/>
    <property type="project" value="UniProtKB-SubCell"/>
</dbReference>
<feature type="transmembrane region" description="Helical" evidence="14">
    <location>
        <begin position="566"/>
        <end position="588"/>
    </location>
</feature>
<evidence type="ECO:0000256" key="11">
    <source>
        <dbReference type="ARBA" id="ARBA00023136"/>
    </source>
</evidence>
<protein>
    <submittedName>
        <fullName evidence="16">ZEB2-regulated ABC transporter 1</fullName>
    </submittedName>
</protein>
<accession>A0A7D8YY19</accession>
<evidence type="ECO:0000259" key="15">
    <source>
        <dbReference type="PROSITE" id="PS50893"/>
    </source>
</evidence>
<comment type="caution">
    <text evidence="16">The sequence shown here is derived from an EMBL/GenBank/DDBJ whole genome shotgun (WGS) entry which is preliminary data.</text>
</comment>
<dbReference type="Proteomes" id="UP000481288">
    <property type="component" value="Unassembled WGS sequence"/>
</dbReference>
<keyword evidence="4" id="KW-0813">Transport</keyword>
<evidence type="ECO:0000256" key="9">
    <source>
        <dbReference type="ARBA" id="ARBA00022840"/>
    </source>
</evidence>
<keyword evidence="5" id="KW-1003">Cell membrane</keyword>
<feature type="transmembrane region" description="Helical" evidence="14">
    <location>
        <begin position="1350"/>
        <end position="1371"/>
    </location>
</feature>
<dbReference type="Pfam" id="PF00005">
    <property type="entry name" value="ABC_tran"/>
    <property type="match status" value="2"/>
</dbReference>
<keyword evidence="11 14" id="KW-0472">Membrane</keyword>
<dbReference type="GO" id="GO:0012505">
    <property type="term" value="C:endomembrane system"/>
    <property type="evidence" value="ECO:0007669"/>
    <property type="project" value="UniProtKB-SubCell"/>
</dbReference>
<evidence type="ECO:0000256" key="4">
    <source>
        <dbReference type="ARBA" id="ARBA00022448"/>
    </source>
</evidence>
<feature type="transmembrane region" description="Helical" evidence="14">
    <location>
        <begin position="673"/>
        <end position="693"/>
    </location>
</feature>
<feature type="transmembrane region" description="Helical" evidence="14">
    <location>
        <begin position="534"/>
        <end position="554"/>
    </location>
</feature>
<feature type="transmembrane region" description="Helical" evidence="14">
    <location>
        <begin position="608"/>
        <end position="634"/>
    </location>
</feature>
<comment type="subcellular location">
    <subcellularLocation>
        <location evidence="2">Cell membrane</location>
    </subcellularLocation>
    <subcellularLocation>
        <location evidence="1">Endomembrane system</location>
        <topology evidence="1">Multi-pass membrane protein</topology>
    </subcellularLocation>
</comment>
<reference evidence="16 17" key="1">
    <citation type="submission" date="2018-05" db="EMBL/GenBank/DDBJ databases">
        <title>Whole genome sequencing for identification of molecular markers to develop diagnostic detection tools for the regulated plant pathogen Lachnellula willkommii.</title>
        <authorList>
            <person name="Giroux E."/>
            <person name="Bilodeau G."/>
        </authorList>
    </citation>
    <scope>NUCLEOTIDE SEQUENCE [LARGE SCALE GENOMIC DNA]</scope>
    <source>
        <strain evidence="16 17">CBS 625.97</strain>
    </source>
</reference>
<dbReference type="SUPFAM" id="SSF52540">
    <property type="entry name" value="P-loop containing nucleoside triphosphate hydrolases"/>
    <property type="match status" value="2"/>
</dbReference>
<feature type="compositionally biased region" description="Low complexity" evidence="13">
    <location>
        <begin position="27"/>
        <end position="36"/>
    </location>
</feature>
<feature type="transmembrane region" description="Helical" evidence="14">
    <location>
        <begin position="643"/>
        <end position="661"/>
    </location>
</feature>
<dbReference type="Pfam" id="PF19055">
    <property type="entry name" value="ABC2_membrane_7"/>
    <property type="match status" value="1"/>
</dbReference>
<dbReference type="Pfam" id="PF14510">
    <property type="entry name" value="ABC_trans_N"/>
    <property type="match status" value="1"/>
</dbReference>
<keyword evidence="6 14" id="KW-0812">Transmembrane</keyword>
<dbReference type="Gene3D" id="3.40.50.300">
    <property type="entry name" value="P-loop containing nucleotide triphosphate hydrolases"/>
    <property type="match status" value="2"/>
</dbReference>
<feature type="region of interest" description="Disordered" evidence="13">
    <location>
        <begin position="27"/>
        <end position="54"/>
    </location>
</feature>
<gene>
    <name evidence="16" type="primary">ZRA1_1</name>
    <name evidence="16" type="ORF">LCER1_G000188</name>
</gene>
<evidence type="ECO:0000256" key="5">
    <source>
        <dbReference type="ARBA" id="ARBA00022475"/>
    </source>
</evidence>
<dbReference type="EMBL" id="QGMG01000034">
    <property type="protein sequence ID" value="TVY58567.1"/>
    <property type="molecule type" value="Genomic_DNA"/>
</dbReference>
<dbReference type="PROSITE" id="PS50893">
    <property type="entry name" value="ABC_TRANSPORTER_2"/>
    <property type="match status" value="2"/>
</dbReference>
<dbReference type="FunFam" id="3.40.50.300:FF:000054">
    <property type="entry name" value="ABC multidrug transporter atrF"/>
    <property type="match status" value="1"/>
</dbReference>
<keyword evidence="8" id="KW-0547">Nucleotide-binding</keyword>
<feature type="transmembrane region" description="Helical" evidence="14">
    <location>
        <begin position="778"/>
        <end position="799"/>
    </location>
</feature>
<evidence type="ECO:0000256" key="2">
    <source>
        <dbReference type="ARBA" id="ARBA00004236"/>
    </source>
</evidence>
<dbReference type="GO" id="GO:0005524">
    <property type="term" value="F:ATP binding"/>
    <property type="evidence" value="ECO:0007669"/>
    <property type="project" value="UniProtKB-KW"/>
</dbReference>
<keyword evidence="12" id="KW-0325">Glycoprotein</keyword>
<evidence type="ECO:0000256" key="10">
    <source>
        <dbReference type="ARBA" id="ARBA00022989"/>
    </source>
</evidence>
<dbReference type="GO" id="GO:0016887">
    <property type="term" value="F:ATP hydrolysis activity"/>
    <property type="evidence" value="ECO:0007669"/>
    <property type="project" value="InterPro"/>
</dbReference>
<feature type="transmembrane region" description="Helical" evidence="14">
    <location>
        <begin position="1278"/>
        <end position="1311"/>
    </location>
</feature>
<dbReference type="PROSITE" id="PS00211">
    <property type="entry name" value="ABC_TRANSPORTER_1"/>
    <property type="match status" value="1"/>
</dbReference>
<dbReference type="GO" id="GO:0140359">
    <property type="term" value="F:ABC-type transporter activity"/>
    <property type="evidence" value="ECO:0007669"/>
    <property type="project" value="InterPro"/>
</dbReference>
<dbReference type="InterPro" id="IPR017871">
    <property type="entry name" value="ABC_transporter-like_CS"/>
</dbReference>
<organism evidence="16 17">
    <name type="scientific">Lachnellula cervina</name>
    <dbReference type="NCBI Taxonomy" id="1316786"/>
    <lineage>
        <taxon>Eukaryota</taxon>
        <taxon>Fungi</taxon>
        <taxon>Dikarya</taxon>
        <taxon>Ascomycota</taxon>
        <taxon>Pezizomycotina</taxon>
        <taxon>Leotiomycetes</taxon>
        <taxon>Helotiales</taxon>
        <taxon>Lachnaceae</taxon>
        <taxon>Lachnellula</taxon>
    </lineage>
</organism>
<dbReference type="Pfam" id="PF01061">
    <property type="entry name" value="ABC2_membrane"/>
    <property type="match status" value="2"/>
</dbReference>
<proteinExistence type="inferred from homology"/>
<dbReference type="PANTHER" id="PTHR19241">
    <property type="entry name" value="ATP-BINDING CASSETTE TRANSPORTER"/>
    <property type="match status" value="1"/>
</dbReference>
<dbReference type="CDD" id="cd03233">
    <property type="entry name" value="ABCG_PDR_domain1"/>
    <property type="match status" value="1"/>
</dbReference>
<dbReference type="InterPro" id="IPR034001">
    <property type="entry name" value="ABCG_PDR_1"/>
</dbReference>
<evidence type="ECO:0000256" key="6">
    <source>
        <dbReference type="ARBA" id="ARBA00022692"/>
    </source>
</evidence>
<dbReference type="InterPro" id="IPR029481">
    <property type="entry name" value="ABC_trans_N"/>
</dbReference>
<feature type="transmembrane region" description="Helical" evidence="14">
    <location>
        <begin position="1475"/>
        <end position="1496"/>
    </location>
</feature>
<dbReference type="InterPro" id="IPR027417">
    <property type="entry name" value="P-loop_NTPase"/>
</dbReference>
<feature type="domain" description="ABC transporter" evidence="15">
    <location>
        <begin position="171"/>
        <end position="421"/>
    </location>
</feature>
<dbReference type="InterPro" id="IPR013525">
    <property type="entry name" value="ABC2_TM"/>
</dbReference>
<sequence length="1543" mass="172270">MSSEKLEYRPKRTKNILDDSSNFVARSAMSSSNSSAEVEVDDKDAIERTETGKSNIERQFEPVKHGDREKLHRIASEFGGSVALSRTQTRGSVALEKIDTLHGVKLGDSVLDPSSPDFDVYKWTRMVMRLIDENEVIERRAGIVWKQLKVCGSGSAINLQKNVGSLLLAPLRFREFFSKGPEKTILNEFDGVLKSGEMLVVLGRPGSGCSTLLKTLMGELHGLDMKSQSEIHYNGITQKQMLKQFRGEIVYNQEVDKHFPHLTVGETLEFAARVRTPHQRLVEGLSREAWAKHMAQVVMAIFGLSHTYNTKVGNDYVRGVSGGERKRVSIAEMALAGSPIASWDNSTRGLDAATALEFTKSLRMSSNLSGTVHLVAIYQASQAIYDQFDKAVVLYEGRQIYFGPCNEARQYFIQMGYECPPRQTTGDFLTSITNPSERRVREGFKGKIPRTAEDFEKFWKESRQYAALKSEISDHEKEFPMGGKTLETFQESRKGMQSKHVRPESPYTISIPMQVRYCTQRAYQRLINDKTSTVTTIIGQIIMALIIGSIFYGTRHDTASFFQKGGVLFFAILLNALIAISEINTLYAQRPIVEKQASYAFYHPFTEALAGIVADIPVKFAIATGFNVILYFLANLRREPSQFFIFFLFNFVAILTMSQIYRSIAASTKTVSQALAIAGVVTLAIVIYTGFVIPRPLMHPWFKWISWINPVAYAFEAIFVNELHGQRFACSTLVPSGGAYAHTGDNFVCAVAGAVVGQTTVSGDDYLQSQFQYSYSHIWRNLGFMFAFMFFFLALYLFATEFNAATDSSAEVLVFRRGHVPKHLEVAEKAAKQDDESPTGAGISSVGKDDIDQEQQRDEHLQALAPQTDVFTWKDVCYDIQIKGEPRRLLDNVSGWVKPNTLTALMGVSGAGKTTLLDVLAQRVSMGIVTGDMLVSGKPLDESFQRKTGYVQQQDLHLETTTVREALRFSAMLRQPKTVSKKEKHDFVEDVIKMLNMQDFAEAVVGVPGEGLNVEQRKLLTIGVELAAKPALLLFLDEPTSGLDSQSSWAIVSFLRKLADSGQAVLATIHQPSAILFQEFDRLLFLAKGGQTVYFGDIGHNSETLLDYFESNGAEKCGPEDNPAEYILTMVGAGPSGKSNKDWHEVWKNSNKAQDTQKELARIKANMGKEQAEESAGSRSEFAMPFFNQLYEVTVRVFQQYWRTPGYVYSKLLLGVASALFIGFSFFHADSSQQGIQDVIFSIFMITTIFTSLVQQIMPRFILQRNLYEVREKPSKAYTWKAFVIANIVVEIPYQILLGVMVFASYFYPIYTNGGIPGKQRQGLILLLLIQFFVFASTFAHMLISALPDATTAGNIATLMFSLSLSFNGVFQPPKALPGFWIFMYRVSPLTYLVSAIASTGLSGKTVHCSNNELAIMQPLAGQTCGDYLTPYANATGGSIYNKDAMSDCQYCTVSNSDQFLNSVSISYTTRWRDYGIGFAYIIFNIFTAILLYYLIRVRKGSGKSIADRFKPLLVFFNKNANKENEERETAKVPQAEGGTILP</sequence>
<evidence type="ECO:0000313" key="16">
    <source>
        <dbReference type="EMBL" id="TVY58567.1"/>
    </source>
</evidence>
<evidence type="ECO:0000256" key="7">
    <source>
        <dbReference type="ARBA" id="ARBA00022737"/>
    </source>
</evidence>
<keyword evidence="17" id="KW-1185">Reference proteome</keyword>
<keyword evidence="7" id="KW-0677">Repeat</keyword>
<evidence type="ECO:0000256" key="8">
    <source>
        <dbReference type="ARBA" id="ARBA00022741"/>
    </source>
</evidence>
<dbReference type="InterPro" id="IPR010929">
    <property type="entry name" value="PDR_CDR_ABC"/>
</dbReference>
<dbReference type="InterPro" id="IPR003439">
    <property type="entry name" value="ABC_transporter-like_ATP-bd"/>
</dbReference>
<evidence type="ECO:0000256" key="14">
    <source>
        <dbReference type="SAM" id="Phobius"/>
    </source>
</evidence>
<dbReference type="InterPro" id="IPR003593">
    <property type="entry name" value="AAA+_ATPase"/>
</dbReference>
<evidence type="ECO:0000256" key="13">
    <source>
        <dbReference type="SAM" id="MobiDB-lite"/>
    </source>
</evidence>
<evidence type="ECO:0000256" key="1">
    <source>
        <dbReference type="ARBA" id="ARBA00004127"/>
    </source>
</evidence>